<comment type="similarity">
    <text evidence="8">Belongs to the methyltransferase superfamily. RlmI family.</text>
</comment>
<keyword evidence="4 10" id="KW-0489">Methyltransferase</keyword>
<keyword evidence="11" id="KW-1185">Reference proteome</keyword>
<evidence type="ECO:0000313" key="11">
    <source>
        <dbReference type="Proteomes" id="UP000001660"/>
    </source>
</evidence>
<evidence type="ECO:0000256" key="3">
    <source>
        <dbReference type="ARBA" id="ARBA00022552"/>
    </source>
</evidence>
<dbReference type="KEGG" id="nde:NIDE1670"/>
<dbReference type="STRING" id="330214.NIDE1670"/>
<protein>
    <submittedName>
        <fullName evidence="10">Putative Methyltransferase with PUA domain</fullName>
    </submittedName>
</protein>
<dbReference type="GO" id="GO:0005737">
    <property type="term" value="C:cytoplasm"/>
    <property type="evidence" value="ECO:0007669"/>
    <property type="project" value="UniProtKB-SubCell"/>
</dbReference>
<dbReference type="Gene3D" id="3.40.50.150">
    <property type="entry name" value="Vaccinia Virus protein VP39"/>
    <property type="match status" value="1"/>
</dbReference>
<dbReference type="Gene3D" id="2.30.130.10">
    <property type="entry name" value="PUA domain"/>
    <property type="match status" value="1"/>
</dbReference>
<evidence type="ECO:0000256" key="6">
    <source>
        <dbReference type="ARBA" id="ARBA00022691"/>
    </source>
</evidence>
<dbReference type="InterPro" id="IPR036974">
    <property type="entry name" value="PUA_sf"/>
</dbReference>
<evidence type="ECO:0000313" key="10">
    <source>
        <dbReference type="EMBL" id="CBK41405.1"/>
    </source>
</evidence>
<sequence length="434" mass="48236">MLPAHCLVASRDDFRHPREPFHHRRIKQLIRDITITMTQLVTGSTAKVRLTAEREGPRYYGHLWVFDSNVADVLGTPNAGDLVDVYTHQNRLFGRGLFNPHSKIRIRMLTFREEPIDDEFFAARLRAAAALRRTVASHATACRLVHGESDLLPGLVVDRFADVAVMQTLGYGMDLRKELLGELLVQEAGVKTVYLRNDAKSRTLEGLPLSKGFLRGEGATTVNIQEGKARFTVDIAEGQKTGWFCDQRENRIAAALFAKGKTVLEAFCHTGGFGIQAALAGAQSVEGLDVSAAAVALAQAHAEQNQVAARCRYRQADAFEELRLLERNGQRYDLVILDPPAFARSKKAVPHAIAGYKEVNLRGLRLLQPGGVLVTCSCSQPITDDDFWKMLQAAARDARRQIRLLEQRGQGPDHPVLAGMPETRYLKCYIVQVF</sequence>
<dbReference type="PROSITE" id="PS50890">
    <property type="entry name" value="PUA"/>
    <property type="match status" value="1"/>
</dbReference>
<dbReference type="Pfam" id="PF17785">
    <property type="entry name" value="PUA_3"/>
    <property type="match status" value="1"/>
</dbReference>
<dbReference type="EMBL" id="FP929003">
    <property type="protein sequence ID" value="CBK41405.1"/>
    <property type="molecule type" value="Genomic_DNA"/>
</dbReference>
<dbReference type="CDD" id="cd02440">
    <property type="entry name" value="AdoMet_MTases"/>
    <property type="match status" value="1"/>
</dbReference>
<dbReference type="HOGENOM" id="CLU_014042_0_0_0"/>
<dbReference type="SMART" id="SM00359">
    <property type="entry name" value="PUA"/>
    <property type="match status" value="1"/>
</dbReference>
<gene>
    <name evidence="10" type="primary">yccW</name>
    <name evidence="10" type="ORF">NIDE1670</name>
</gene>
<dbReference type="InterPro" id="IPR019614">
    <property type="entry name" value="SAM-dep_methyl-trfase"/>
</dbReference>
<organism evidence="10 11">
    <name type="scientific">Nitrospira defluvii</name>
    <dbReference type="NCBI Taxonomy" id="330214"/>
    <lineage>
        <taxon>Bacteria</taxon>
        <taxon>Pseudomonadati</taxon>
        <taxon>Nitrospirota</taxon>
        <taxon>Nitrospiria</taxon>
        <taxon>Nitrospirales</taxon>
        <taxon>Nitrospiraceae</taxon>
        <taxon>Nitrospira</taxon>
    </lineage>
</organism>
<keyword evidence="6" id="KW-0949">S-adenosyl-L-methionine</keyword>
<dbReference type="SUPFAM" id="SSF53335">
    <property type="entry name" value="S-adenosyl-L-methionine-dependent methyltransferases"/>
    <property type="match status" value="1"/>
</dbReference>
<comment type="subcellular location">
    <subcellularLocation>
        <location evidence="1">Cytoplasm</location>
    </subcellularLocation>
</comment>
<dbReference type="InterPro" id="IPR041532">
    <property type="entry name" value="RlmI-like_PUA"/>
</dbReference>
<dbReference type="CDD" id="cd21153">
    <property type="entry name" value="PUA_RlmI"/>
    <property type="match status" value="1"/>
</dbReference>
<keyword evidence="7" id="KW-0694">RNA-binding</keyword>
<dbReference type="GO" id="GO:0006364">
    <property type="term" value="P:rRNA processing"/>
    <property type="evidence" value="ECO:0007669"/>
    <property type="project" value="UniProtKB-KW"/>
</dbReference>
<evidence type="ECO:0000256" key="2">
    <source>
        <dbReference type="ARBA" id="ARBA00022490"/>
    </source>
</evidence>
<dbReference type="PANTHER" id="PTHR42873:SF1">
    <property type="entry name" value="S-ADENOSYLMETHIONINE-DEPENDENT METHYLTRANSFERASE DOMAIN-CONTAINING PROTEIN"/>
    <property type="match status" value="1"/>
</dbReference>
<dbReference type="eggNOG" id="COG1092">
    <property type="taxonomic scope" value="Bacteria"/>
</dbReference>
<reference evidence="10 11" key="1">
    <citation type="journal article" date="2010" name="Proc. Natl. Acad. Sci. U.S.A.">
        <title>A Nitrospira metagenome illuminates the physiology and evolution of globally important nitrite-oxidizing bacteria.</title>
        <authorList>
            <person name="Lucker S."/>
            <person name="Wagner M."/>
            <person name="Maixner F."/>
            <person name="Pelletier E."/>
            <person name="Koch H."/>
            <person name="Vacherie B."/>
            <person name="Rattei T."/>
            <person name="Sinninghe Damste J."/>
            <person name="Spieck E."/>
            <person name="Le Paslier D."/>
            <person name="Daims H."/>
        </authorList>
    </citation>
    <scope>NUCLEOTIDE SEQUENCE [LARGE SCALE GENOMIC DNA]</scope>
</reference>
<keyword evidence="3" id="KW-0698">rRNA processing</keyword>
<evidence type="ECO:0000256" key="1">
    <source>
        <dbReference type="ARBA" id="ARBA00004496"/>
    </source>
</evidence>
<dbReference type="PANTHER" id="PTHR42873">
    <property type="entry name" value="RIBOSOMAL RNA LARGE SUBUNIT METHYLTRANSFERASE"/>
    <property type="match status" value="1"/>
</dbReference>
<dbReference type="GO" id="GO:0032259">
    <property type="term" value="P:methylation"/>
    <property type="evidence" value="ECO:0007669"/>
    <property type="project" value="UniProtKB-KW"/>
</dbReference>
<dbReference type="SUPFAM" id="SSF88697">
    <property type="entry name" value="PUA domain-like"/>
    <property type="match status" value="1"/>
</dbReference>
<dbReference type="Gene3D" id="3.30.750.80">
    <property type="entry name" value="RNA methyltransferase domain (HRMD) like"/>
    <property type="match status" value="1"/>
</dbReference>
<dbReference type="InterPro" id="IPR002478">
    <property type="entry name" value="PUA"/>
</dbReference>
<evidence type="ECO:0000256" key="4">
    <source>
        <dbReference type="ARBA" id="ARBA00022603"/>
    </source>
</evidence>
<keyword evidence="5 10" id="KW-0808">Transferase</keyword>
<evidence type="ECO:0000256" key="7">
    <source>
        <dbReference type="ARBA" id="ARBA00022884"/>
    </source>
</evidence>
<dbReference type="AlphaFoldDB" id="D8PDU6"/>
<dbReference type="CDD" id="cd11572">
    <property type="entry name" value="RlmI_M_like"/>
    <property type="match status" value="1"/>
</dbReference>
<name>D8PDU6_9BACT</name>
<dbReference type="Pfam" id="PF10672">
    <property type="entry name" value="Methyltrans_SAM"/>
    <property type="match status" value="1"/>
</dbReference>
<evidence type="ECO:0000259" key="9">
    <source>
        <dbReference type="SMART" id="SM00359"/>
    </source>
</evidence>
<dbReference type="Proteomes" id="UP000001660">
    <property type="component" value="Chromosome"/>
</dbReference>
<dbReference type="InterPro" id="IPR029063">
    <property type="entry name" value="SAM-dependent_MTases_sf"/>
</dbReference>
<dbReference type="GO" id="GO:0003723">
    <property type="term" value="F:RNA binding"/>
    <property type="evidence" value="ECO:0007669"/>
    <property type="project" value="UniProtKB-KW"/>
</dbReference>
<feature type="domain" description="PUA" evidence="9">
    <location>
        <begin position="46"/>
        <end position="130"/>
    </location>
</feature>
<dbReference type="InterPro" id="IPR015947">
    <property type="entry name" value="PUA-like_sf"/>
</dbReference>
<evidence type="ECO:0000256" key="5">
    <source>
        <dbReference type="ARBA" id="ARBA00022679"/>
    </source>
</evidence>
<keyword evidence="2" id="KW-0963">Cytoplasm</keyword>
<dbReference type="GO" id="GO:0008168">
    <property type="term" value="F:methyltransferase activity"/>
    <property type="evidence" value="ECO:0007669"/>
    <property type="project" value="UniProtKB-KW"/>
</dbReference>
<proteinExistence type="inferred from homology"/>
<accession>D8PDU6</accession>
<evidence type="ECO:0000256" key="8">
    <source>
        <dbReference type="ARBA" id="ARBA00038091"/>
    </source>
</evidence>